<dbReference type="RefSeq" id="WP_212702547.1">
    <property type="nucleotide sequence ID" value="NZ_JADMKU010000020.1"/>
</dbReference>
<dbReference type="Gene3D" id="1.50.10.20">
    <property type="match status" value="1"/>
</dbReference>
<dbReference type="Pfam" id="PF17973">
    <property type="entry name" value="bMG10"/>
    <property type="match status" value="1"/>
</dbReference>
<dbReference type="Pfam" id="PF21142">
    <property type="entry name" value="A2M_bMG2"/>
    <property type="match status" value="1"/>
</dbReference>
<dbReference type="PANTHER" id="PTHR40094">
    <property type="entry name" value="ALPHA-2-MACROGLOBULIN HOMOLOG"/>
    <property type="match status" value="1"/>
</dbReference>
<dbReference type="Pfam" id="PF17972">
    <property type="entry name" value="bMG5"/>
    <property type="match status" value="1"/>
</dbReference>
<dbReference type="InterPro" id="IPR011626">
    <property type="entry name" value="Alpha-macroglobulin_TED"/>
</dbReference>
<keyword evidence="8" id="KW-1185">Reference proteome</keyword>
<dbReference type="InterPro" id="IPR021868">
    <property type="entry name" value="Alpha_2_Macroglob_MG3"/>
</dbReference>
<dbReference type="EMBL" id="JADMKU010000020">
    <property type="protein sequence ID" value="MBR9652926.1"/>
    <property type="molecule type" value="Genomic_DNA"/>
</dbReference>
<dbReference type="InterPro" id="IPR049120">
    <property type="entry name" value="A2M_bMG2"/>
</dbReference>
<dbReference type="SUPFAM" id="SSF57414">
    <property type="entry name" value="Hairpin loop containing domain-like"/>
    <property type="match status" value="1"/>
</dbReference>
<dbReference type="InterPro" id="IPR041246">
    <property type="entry name" value="Bact_MG10"/>
</dbReference>
<accession>A0ABS5HVC4</accession>
<dbReference type="PANTHER" id="PTHR40094:SF1">
    <property type="entry name" value="UBIQUITIN DOMAIN-CONTAINING PROTEIN"/>
    <property type="match status" value="1"/>
</dbReference>
<comment type="similarity">
    <text evidence="1">Belongs to the protease inhibitor I39 (alpha-2-macroglobulin) family. Bacterial alpha-2-macroglobulin subfamily.</text>
</comment>
<gene>
    <name evidence="7" type="ORF">IT775_17540</name>
</gene>
<dbReference type="InterPro" id="IPR041203">
    <property type="entry name" value="Bact_A2M_MG5"/>
</dbReference>
<dbReference type="PIRSF" id="PIRSF038980">
    <property type="entry name" value="A2M_bac"/>
    <property type="match status" value="1"/>
</dbReference>
<evidence type="ECO:0000256" key="5">
    <source>
        <dbReference type="SAM" id="SignalP"/>
    </source>
</evidence>
<dbReference type="Pfam" id="PF17962">
    <property type="entry name" value="bMG6"/>
    <property type="match status" value="1"/>
</dbReference>
<dbReference type="SMART" id="SM00223">
    <property type="entry name" value="APPLE"/>
    <property type="match status" value="1"/>
</dbReference>
<dbReference type="CDD" id="cd02891">
    <property type="entry name" value="A2M_like"/>
    <property type="match status" value="1"/>
</dbReference>
<dbReference type="InterPro" id="IPR011625">
    <property type="entry name" value="A2M_N_BRD"/>
</dbReference>
<dbReference type="Proteomes" id="UP001195941">
    <property type="component" value="Unassembled WGS sequence"/>
</dbReference>
<name>A0ABS5HVC4_9RHOB</name>
<dbReference type="InterPro" id="IPR026284">
    <property type="entry name" value="A2MG_proteobact"/>
</dbReference>
<dbReference type="InterPro" id="IPR001599">
    <property type="entry name" value="Macroglobln_a2"/>
</dbReference>
<dbReference type="InterPro" id="IPR051802">
    <property type="entry name" value="YfhM-like"/>
</dbReference>
<comment type="caution">
    <text evidence="7">The sequence shown here is derived from an EMBL/GenBank/DDBJ whole genome shotgun (WGS) entry which is preliminary data.</text>
</comment>
<dbReference type="SMART" id="SM01419">
    <property type="entry name" value="Thiol-ester_cl"/>
    <property type="match status" value="1"/>
</dbReference>
<dbReference type="InterPro" id="IPR008930">
    <property type="entry name" value="Terpenoid_cyclase/PrenylTrfase"/>
</dbReference>
<dbReference type="Pfam" id="PF11974">
    <property type="entry name" value="bMG3"/>
    <property type="match status" value="1"/>
</dbReference>
<feature type="signal peptide" evidence="5">
    <location>
        <begin position="1"/>
        <end position="22"/>
    </location>
</feature>
<keyword evidence="4" id="KW-1015">Disulfide bond</keyword>
<dbReference type="InterPro" id="IPR000177">
    <property type="entry name" value="Apple"/>
</dbReference>
<dbReference type="SUPFAM" id="SSF48239">
    <property type="entry name" value="Terpenoid cyclases/Protein prenyltransferases"/>
    <property type="match status" value="1"/>
</dbReference>
<protein>
    <submittedName>
        <fullName evidence="7">Alpha-2-macroglobulin family protein</fullName>
    </submittedName>
</protein>
<dbReference type="SMART" id="SM01360">
    <property type="entry name" value="A2M"/>
    <property type="match status" value="1"/>
</dbReference>
<evidence type="ECO:0000256" key="1">
    <source>
        <dbReference type="ARBA" id="ARBA00010556"/>
    </source>
</evidence>
<evidence type="ECO:0000256" key="4">
    <source>
        <dbReference type="ARBA" id="ARBA00023157"/>
    </source>
</evidence>
<keyword evidence="3" id="KW-0677">Repeat</keyword>
<dbReference type="Pfam" id="PF07678">
    <property type="entry name" value="TED_complement"/>
    <property type="match status" value="1"/>
</dbReference>
<dbReference type="CDD" id="cd01100">
    <property type="entry name" value="APPLE_Factor_XI_like"/>
    <property type="match status" value="1"/>
</dbReference>
<reference evidence="7 8" key="1">
    <citation type="journal article" date="2021" name="Arch. Microbiol.">
        <title>Thalassobius aquimarinus sp. nov., isolated from the Sea of Japan seashore.</title>
        <authorList>
            <person name="Kurilenko V.V."/>
            <person name="Romanenko L.A."/>
            <person name="Chernysheva N.Y."/>
            <person name="Velansky P.V."/>
            <person name="Tekutyeva L.A."/>
            <person name="Isaeva M.P."/>
            <person name="Mikhailov V.V."/>
        </authorList>
    </citation>
    <scope>NUCLEOTIDE SEQUENCE [LARGE SCALE GENOMIC DNA]</scope>
    <source>
        <strain evidence="7 8">KMM 8518</strain>
    </source>
</reference>
<dbReference type="PROSITE" id="PS50948">
    <property type="entry name" value="PAN"/>
    <property type="match status" value="1"/>
</dbReference>
<feature type="chain" id="PRO_5045639431" evidence="5">
    <location>
        <begin position="23"/>
        <end position="1811"/>
    </location>
</feature>
<organism evidence="7 8">
    <name type="scientific">Thalassovita aquimarina</name>
    <dbReference type="NCBI Taxonomy" id="2785917"/>
    <lineage>
        <taxon>Bacteria</taxon>
        <taxon>Pseudomonadati</taxon>
        <taxon>Pseudomonadota</taxon>
        <taxon>Alphaproteobacteria</taxon>
        <taxon>Rhodobacterales</taxon>
        <taxon>Roseobacteraceae</taxon>
        <taxon>Thalassovita</taxon>
    </lineage>
</organism>
<evidence type="ECO:0000313" key="7">
    <source>
        <dbReference type="EMBL" id="MBR9652926.1"/>
    </source>
</evidence>
<evidence type="ECO:0000259" key="6">
    <source>
        <dbReference type="PROSITE" id="PS50948"/>
    </source>
</evidence>
<dbReference type="InterPro" id="IPR041462">
    <property type="entry name" value="Bact_A2M_MG6"/>
</dbReference>
<sequence>MRRVLSALFAAFCLTSPGAAENAVPQRHYVLTRDVDFYGSDLQALFDTDYNACERACLVDPSCKAFTFNEKSNACFPKSDITDRQPYEGAWSAEIIETPAELLDAAAARAAAAPFLGPGDINEAHGQAQRIGWTHPSGQYSVEALLNAAQERRQQKDWINAMRWMGGAVSHTDQADQWLEYARLSLLAAEASKNNKNRYRNRALTAAINAYLRAGSPALAANSLQLMADAFEANGRGRDMIPALRLALDKQPNWVELSDALDDAIGKYGFRITENLAESDSADPRICAEFSEALVKTGVDYAPFVKLPATDMAVTVSGNRLCVDGLDHGQRYSLTFREGLPAASGETMAKDVTITQYVRDRSASVRFSGRAYVLPKSPDAALPVETVNVDTLDLTLRQVSDRNMLRVFQSHYFGRPLNYWEETDFSAQIGEQVWAGKGEVQNELNRDMTTRLPLGDIIADLPAGIYALSAEVPGADPYEDPLATQWFVLSDLGVTTLSGVDGLHVFVRGLGDAEPVAGAKATLISQSNRVLGEVQTDAEGYAHFDAGLTRGLGAAVPALLTVAQGDRDLTFLSLKDPAFDLSDRGVEGREPSPPIDMFLTTDRGAYRAGETIHATVLTRDGKAAAIGGLPITAILTRPDGVEYARSLSAQDKAGGHVFAFALGDSVPRGSWRLDIKADVDQPALASQTVLVEDFLPERIDFTLSLPEHDLRPGDQPPLTVEAKYLFGAPAGGLSVDGSVVLSEAEELKGYPGYRYGRQDDGFYKRTEFFGGGETDDQGVAVMPLPLPVIEDADRPLTAEVRVSVAEGSGRPVERRLTRDLAPAKPIIGIKQMFDGVVPEGGEAQLQVIALGPDLSQIDMPVRWTLNRVTHRYQWYQQWGSWNWEPITTRKPIASGEAMLGTDPLKVSVPVEWGNYELVVERQGGEYVSASSSFYAGWYAPADVSTTPDTLELSLDKPSYRSGEVAQLRLVPRYAGKALVTVMSNRVIAMKAVEVSEGENLIPLDVTDDWGAGAYVTASVIRPMDVSAGRNPARSLGLSHAKVDPGDKQLQVRLDAPAEADPRGTLAASVQVEGVKEGETAYVTVAAVDVGILNLTGFQSPDPSGHYFGQRRLGVEIRDLYGRLIDGMNGAMGQVRSGGDAGMGAGFQSPPPTEELVAYFTGPVEVGADGRAEVGFDLPAFNGTVRLMAVAWSQTGVGEAEADVLVRDPVVVTASLPRFLSPGDQSRLLLEIVHATGPAGRMGLDVTADGVTLDPASVPSGVTLAEKGKEVLSLPVTAGEVGDHSIRVALTTPEGRQLVKDLTIGVRNNDPAVSLTQRFTLDAGKTFLLDDEVFTGLRPGSGSAVVTAGPLAKLNAPALLASLDRYPYGCTEQVTSQAMPLLYLSQLSESLGLGGRDRIRKRVDQAVEKVLTRQSSNGAFGLWRAGSGDFWLDAYVSDFLSRARAEGIAVPDTAFRMALDNLRNRVNYNPDFDEGGGDLAYALMVLAREGAAAMGDLRYYADVKGDAFTTPLAAAQLGAALASYGDQTRADAMFGRAARMLRTLPGEDKPVLRADYGTNLRDAAGVLSLAVEAGSAAVDRDALVQRIGAAGRVMSTQEASWSLLAAKALVLDPSLSGLEIDGRPVDGPFARMVADRVGAQPIAIRNVSGSATPITLTTTGVPEGGVDQGGYGFRIDRSYYTTEGEPVTRDQIRTGMRLVAVLKATPFEDGGARLMINDPLPAGFEIDNPNLLRQGDIRALDWLDPAETEHSEFRADRFLAAVDQSGKDPIELAYIVRAISPGAFHHPAATVEDMYRPQYRANTASGRVRIAE</sequence>
<keyword evidence="2 5" id="KW-0732">Signal</keyword>
<evidence type="ECO:0000256" key="3">
    <source>
        <dbReference type="ARBA" id="ARBA00022737"/>
    </source>
</evidence>
<dbReference type="Gene3D" id="2.60.40.1930">
    <property type="match status" value="1"/>
</dbReference>
<dbReference type="Gene3D" id="3.50.4.10">
    <property type="entry name" value="Hepatocyte Growth Factor"/>
    <property type="match status" value="1"/>
</dbReference>
<dbReference type="SMART" id="SM01359">
    <property type="entry name" value="A2M_N_2"/>
    <property type="match status" value="1"/>
</dbReference>
<proteinExistence type="inferred from homology"/>
<dbReference type="InterPro" id="IPR003609">
    <property type="entry name" value="Pan_app"/>
</dbReference>
<feature type="domain" description="Apple" evidence="6">
    <location>
        <begin position="13"/>
        <end position="100"/>
    </location>
</feature>
<dbReference type="InterPro" id="IPR002890">
    <property type="entry name" value="MG2"/>
</dbReference>
<dbReference type="InterPro" id="IPR047565">
    <property type="entry name" value="Alpha-macroglob_thiol-ester_cl"/>
</dbReference>
<evidence type="ECO:0000256" key="2">
    <source>
        <dbReference type="ARBA" id="ARBA00022729"/>
    </source>
</evidence>
<evidence type="ECO:0000313" key="8">
    <source>
        <dbReference type="Proteomes" id="UP001195941"/>
    </source>
</evidence>
<dbReference type="Pfam" id="PF07703">
    <property type="entry name" value="A2M_BRD"/>
    <property type="match status" value="1"/>
</dbReference>
<dbReference type="Pfam" id="PF00024">
    <property type="entry name" value="PAN_1"/>
    <property type="match status" value="1"/>
</dbReference>
<dbReference type="Pfam" id="PF01835">
    <property type="entry name" value="MG2"/>
    <property type="match status" value="1"/>
</dbReference>
<dbReference type="Pfam" id="PF00207">
    <property type="entry name" value="A2M"/>
    <property type="match status" value="1"/>
</dbReference>